<protein>
    <submittedName>
        <fullName evidence="2">NSP5</fullName>
    </submittedName>
</protein>
<evidence type="ECO:0000313" key="2">
    <source>
        <dbReference type="EMBL" id="QGR26304.1"/>
    </source>
</evidence>
<feature type="compositionally biased region" description="Polar residues" evidence="1">
    <location>
        <begin position="76"/>
        <end position="87"/>
    </location>
</feature>
<feature type="compositionally biased region" description="Polar residues" evidence="1">
    <location>
        <begin position="40"/>
        <end position="51"/>
    </location>
</feature>
<feature type="region of interest" description="Disordered" evidence="1">
    <location>
        <begin position="119"/>
        <end position="167"/>
    </location>
</feature>
<feature type="region of interest" description="Disordered" evidence="1">
    <location>
        <begin position="1"/>
        <end position="92"/>
    </location>
</feature>
<dbReference type="EMBL" id="MN307985">
    <property type="protein sequence ID" value="QGR26304.1"/>
    <property type="molecule type" value="Genomic_RNA"/>
</dbReference>
<feature type="compositionally biased region" description="Low complexity" evidence="1">
    <location>
        <begin position="1"/>
        <end position="28"/>
    </location>
</feature>
<organism evidence="2">
    <name type="scientific">Rotavirus A</name>
    <dbReference type="NCBI Taxonomy" id="28875"/>
    <lineage>
        <taxon>Viruses</taxon>
        <taxon>Riboviria</taxon>
        <taxon>Orthornavirae</taxon>
        <taxon>Duplornaviricota</taxon>
        <taxon>Resentoviricetes</taxon>
        <taxon>Reovirales</taxon>
        <taxon>Sedoreoviridae</taxon>
        <taxon>Rotavirus</taxon>
        <taxon>Rotavirus alphagastroenteritidis</taxon>
    </lineage>
</organism>
<reference evidence="2" key="1">
    <citation type="journal article" date="2019" name="Emerg. Infect. Dis.">
        <title>Distantly Related Rotaviruses in Common Shrews, Germany, 2004-2014.</title>
        <authorList>
            <person name="Johne R."/>
            <person name="Tausch S.H."/>
            <person name="Grutzke J."/>
            <person name="Falkenhagen A."/>
            <person name="Patzina-Mehling C."/>
            <person name="Beer M."/>
            <person name="Hoper D."/>
            <person name="Ulrich R.G."/>
        </authorList>
    </citation>
    <scope>NUCLEOTIDE SEQUENCE</scope>
    <source>
        <strain evidence="2">RVA/shrew-wt/GER/KS/11/2281/2011</strain>
    </source>
</reference>
<evidence type="ECO:0000256" key="1">
    <source>
        <dbReference type="SAM" id="MobiDB-lite"/>
    </source>
</evidence>
<accession>A0A650D7A7</accession>
<proteinExistence type="predicted"/>
<name>A0A650D7A7_9REOV</name>
<sequence>MSLLSHASSVQSSSNHVPSSSSQVSNTSGKSIGREETYVQPDTTSYSQHMLNLNPDDITPDDSASNDPLTKFNILGNASKSDSNSGVSMDGPPIRYEDQVDFNFAKGLKASGHLDVGVNVRTTNGKKKSKDEPPSVSASSARKSRLAQMNDRSVDFDIPADSSDEEDYVSDGASSCECDHSENCKYRRRYLRLKKNMKRIAKTIIAQI</sequence>